<dbReference type="EMBL" id="JACGWY010000004">
    <property type="protein sequence ID" value="MBA8817025.1"/>
    <property type="molecule type" value="Genomic_DNA"/>
</dbReference>
<dbReference type="PANTHER" id="PTHR30137">
    <property type="entry name" value="LUCIFERASE-LIKE MONOOXYGENASE"/>
    <property type="match status" value="1"/>
</dbReference>
<feature type="domain" description="Luciferase-like" evidence="2">
    <location>
        <begin position="18"/>
        <end position="313"/>
    </location>
</feature>
<dbReference type="AlphaFoldDB" id="A0A7W3JQ98"/>
<keyword evidence="4" id="KW-1185">Reference proteome</keyword>
<dbReference type="Pfam" id="PF00296">
    <property type="entry name" value="Bac_luciferase"/>
    <property type="match status" value="1"/>
</dbReference>
<evidence type="ECO:0000313" key="3">
    <source>
        <dbReference type="EMBL" id="MBA8817025.1"/>
    </source>
</evidence>
<dbReference type="Proteomes" id="UP000526083">
    <property type="component" value="Unassembled WGS sequence"/>
</dbReference>
<proteinExistence type="predicted"/>
<dbReference type="PANTHER" id="PTHR30137:SF6">
    <property type="entry name" value="LUCIFERASE-LIKE MONOOXYGENASE"/>
    <property type="match status" value="1"/>
</dbReference>
<organism evidence="3 4">
    <name type="scientific">Microbacterium halimionae</name>
    <dbReference type="NCBI Taxonomy" id="1526413"/>
    <lineage>
        <taxon>Bacteria</taxon>
        <taxon>Bacillati</taxon>
        <taxon>Actinomycetota</taxon>
        <taxon>Actinomycetes</taxon>
        <taxon>Micrococcales</taxon>
        <taxon>Microbacteriaceae</taxon>
        <taxon>Microbacterium</taxon>
    </lineage>
</organism>
<gene>
    <name evidence="3" type="ORF">FHX48_002119</name>
</gene>
<dbReference type="InterPro" id="IPR011251">
    <property type="entry name" value="Luciferase-like_dom"/>
</dbReference>
<evidence type="ECO:0000256" key="1">
    <source>
        <dbReference type="ARBA" id="ARBA00007789"/>
    </source>
</evidence>
<evidence type="ECO:0000313" key="4">
    <source>
        <dbReference type="Proteomes" id="UP000526083"/>
    </source>
</evidence>
<reference evidence="3 4" key="1">
    <citation type="submission" date="2020-07" db="EMBL/GenBank/DDBJ databases">
        <title>Sequencing the genomes of 1000 actinobacteria strains.</title>
        <authorList>
            <person name="Klenk H.-P."/>
        </authorList>
    </citation>
    <scope>NUCLEOTIDE SEQUENCE [LARGE SCALE GENOMIC DNA]</scope>
    <source>
        <strain evidence="3 4">DSM 27576</strain>
    </source>
</reference>
<dbReference type="RefSeq" id="WP_167045226.1">
    <property type="nucleotide sequence ID" value="NZ_JAAOZB010000001.1"/>
</dbReference>
<comment type="similarity">
    <text evidence="1">To bacterial alkanal monooxygenase alpha and beta chains.</text>
</comment>
<dbReference type="Gene3D" id="3.20.20.30">
    <property type="entry name" value="Luciferase-like domain"/>
    <property type="match status" value="1"/>
</dbReference>
<name>A0A7W3JQ98_9MICO</name>
<dbReference type="InterPro" id="IPR050766">
    <property type="entry name" value="Bact_Lucif_Oxidored"/>
</dbReference>
<sequence length="348" mass="37061">MSHLALSILDLVPVRDGQRSSDAVAASIALARRADEFGFTRYWLGEHHNVPSVASTNPAVLLGVLVGHTERIRLGSGGVMLPSHAPLVIAEQYAALEAAAPDRIDLGIGRAPGSDPIVTALLQPGGHASNVTRLPEHLQQIRAMMSPRGASLQLSGGGQYSVYATPMAGSSPSLWLLGTSEYSARLAARLGLPYVLAHQTSEEHTHRLLDLYRAQFEASDQLRAPRALLTVTLVVADSDADARRLALPQLQHMARLGSGTSLGPMQTVEAAAHTVLTASQSELVDGLLEHLFIGETGAVAERLAEFAARIGVDEVMIGPAAGGSITDPRDRFPARERTLELLAARMWR</sequence>
<dbReference type="CDD" id="cd00347">
    <property type="entry name" value="Flavin_utilizing_monoxygenases"/>
    <property type="match status" value="1"/>
</dbReference>
<protein>
    <submittedName>
        <fullName evidence="3">Luciferase family oxidoreductase group 1</fullName>
    </submittedName>
</protein>
<dbReference type="GO" id="GO:0005829">
    <property type="term" value="C:cytosol"/>
    <property type="evidence" value="ECO:0007669"/>
    <property type="project" value="TreeGrafter"/>
</dbReference>
<dbReference type="SUPFAM" id="SSF51679">
    <property type="entry name" value="Bacterial luciferase-like"/>
    <property type="match status" value="1"/>
</dbReference>
<comment type="caution">
    <text evidence="3">The sequence shown here is derived from an EMBL/GenBank/DDBJ whole genome shotgun (WGS) entry which is preliminary data.</text>
</comment>
<accession>A0A7W3JQ98</accession>
<dbReference type="InterPro" id="IPR019949">
    <property type="entry name" value="CmoO-like"/>
</dbReference>
<dbReference type="InterPro" id="IPR036661">
    <property type="entry name" value="Luciferase-like_sf"/>
</dbReference>
<dbReference type="NCBIfam" id="TIGR03558">
    <property type="entry name" value="oxido_grp_1"/>
    <property type="match status" value="1"/>
</dbReference>
<dbReference type="GO" id="GO:0016705">
    <property type="term" value="F:oxidoreductase activity, acting on paired donors, with incorporation or reduction of molecular oxygen"/>
    <property type="evidence" value="ECO:0007669"/>
    <property type="project" value="InterPro"/>
</dbReference>
<evidence type="ECO:0000259" key="2">
    <source>
        <dbReference type="Pfam" id="PF00296"/>
    </source>
</evidence>